<feature type="transmembrane region" description="Helical" evidence="1">
    <location>
        <begin position="162"/>
        <end position="187"/>
    </location>
</feature>
<keyword evidence="1" id="KW-0472">Membrane</keyword>
<gene>
    <name evidence="2" type="ORF">OIPHN260_34270</name>
</gene>
<evidence type="ECO:0000313" key="3">
    <source>
        <dbReference type="Proteomes" id="UP000595858"/>
    </source>
</evidence>
<protein>
    <submittedName>
        <fullName evidence="2">Uncharacterized protein</fullName>
    </submittedName>
</protein>
<dbReference type="AlphaFoldDB" id="A0AAU9BX89"/>
<name>A0AAU9BX89_9ENTR</name>
<sequence>MEDIHITKLEAGLLNTVQQYVTVQMAAVMGGHVHDDHRFFTLRFFNNRLWLYNGLRLNVRGRSGLRRRLNMNRLLRLMYRLRRLLLHRLLHGLLLNRLWRSRLLIHRLLRRLAHRFFHRLRRWLARLCRSIRRLILVLRRTRCFMLPMAYAGRSIDPMNTNFTHAVIVASIDVIFTVIVVTTGLHALQWAIAKHRGTLFTAGPETMYQ</sequence>
<organism evidence="2 3">
    <name type="scientific">Enterobacter roggenkampii</name>
    <dbReference type="NCBI Taxonomy" id="1812935"/>
    <lineage>
        <taxon>Bacteria</taxon>
        <taxon>Pseudomonadati</taxon>
        <taxon>Pseudomonadota</taxon>
        <taxon>Gammaproteobacteria</taxon>
        <taxon>Enterobacterales</taxon>
        <taxon>Enterobacteriaceae</taxon>
        <taxon>Enterobacter</taxon>
        <taxon>Enterobacter cloacae complex</taxon>
    </lineage>
</organism>
<dbReference type="Proteomes" id="UP000595858">
    <property type="component" value="Chromosome"/>
</dbReference>
<keyword evidence="1" id="KW-1133">Transmembrane helix</keyword>
<evidence type="ECO:0000313" key="2">
    <source>
        <dbReference type="EMBL" id="BCL43925.1"/>
    </source>
</evidence>
<keyword evidence="1" id="KW-0812">Transmembrane</keyword>
<proteinExistence type="predicted"/>
<evidence type="ECO:0000256" key="1">
    <source>
        <dbReference type="SAM" id="Phobius"/>
    </source>
</evidence>
<accession>A0AAU9BX89</accession>
<reference evidence="2" key="1">
    <citation type="journal article" date="2020" name="J Glob Antimicrob Resist">
        <title>Genomic characterization of clinical Enterobacter roggenkampii co-harboring blaIMP-1- and blaGES-5-encoding IncP6 and mcr-9-encoding IncHI2 plasmids isolated in Japan.</title>
        <authorList>
            <person name="Umeda K."/>
            <person name="Nakamura H."/>
            <person name="Fukuda A."/>
            <person name="Matsumoto Y."/>
            <person name="Motooka D."/>
            <person name="Nakamura S."/>
            <person name="Yasui Y."/>
            <person name="Yoshida H."/>
            <person name="Kawahara R."/>
        </authorList>
    </citation>
    <scope>NUCLEOTIDE SEQUENCE</scope>
    <source>
        <strain evidence="2">OIPH-N260</strain>
    </source>
</reference>
<dbReference type="EMBL" id="AP023447">
    <property type="protein sequence ID" value="BCL43925.1"/>
    <property type="molecule type" value="Genomic_DNA"/>
</dbReference>